<feature type="region of interest" description="Disordered" evidence="1">
    <location>
        <begin position="58"/>
        <end position="77"/>
    </location>
</feature>
<comment type="caution">
    <text evidence="3">The sequence shown here is derived from an EMBL/GenBank/DDBJ whole genome shotgun (WGS) entry which is preliminary data.</text>
</comment>
<feature type="chain" id="PRO_5041273719" evidence="2">
    <location>
        <begin position="30"/>
        <end position="188"/>
    </location>
</feature>
<dbReference type="Proteomes" id="UP001172155">
    <property type="component" value="Unassembled WGS sequence"/>
</dbReference>
<protein>
    <submittedName>
        <fullName evidence="3">Uncharacterized protein</fullName>
    </submittedName>
</protein>
<reference evidence="3" key="1">
    <citation type="submission" date="2023-06" db="EMBL/GenBank/DDBJ databases">
        <title>Genome-scale phylogeny and comparative genomics of the fungal order Sordariales.</title>
        <authorList>
            <consortium name="Lawrence Berkeley National Laboratory"/>
            <person name="Hensen N."/>
            <person name="Bonometti L."/>
            <person name="Westerberg I."/>
            <person name="Brannstrom I.O."/>
            <person name="Guillou S."/>
            <person name="Cros-Aarteil S."/>
            <person name="Calhoun S."/>
            <person name="Haridas S."/>
            <person name="Kuo A."/>
            <person name="Mondo S."/>
            <person name="Pangilinan J."/>
            <person name="Riley R."/>
            <person name="LaButti K."/>
            <person name="Andreopoulos B."/>
            <person name="Lipzen A."/>
            <person name="Chen C."/>
            <person name="Yanf M."/>
            <person name="Daum C."/>
            <person name="Ng V."/>
            <person name="Clum A."/>
            <person name="Steindorff A."/>
            <person name="Ohm R."/>
            <person name="Martin F."/>
            <person name="Silar P."/>
            <person name="Natvig D."/>
            <person name="Lalanne C."/>
            <person name="Gautier V."/>
            <person name="Ament-velasquez S.L."/>
            <person name="Kruys A."/>
            <person name="Hutchinson M.I."/>
            <person name="Powell A.J."/>
            <person name="Barry K."/>
            <person name="Miller A.N."/>
            <person name="Grigoriev I.V."/>
            <person name="Debuchy R."/>
            <person name="Gladieux P."/>
            <person name="Thoren M.H."/>
            <person name="Johannesson H."/>
        </authorList>
    </citation>
    <scope>NUCLEOTIDE SEQUENCE</scope>
    <source>
        <strain evidence="3">SMH3187-1</strain>
    </source>
</reference>
<name>A0AA40F669_9PEZI</name>
<organism evidence="3 4">
    <name type="scientific">Schizothecium vesticola</name>
    <dbReference type="NCBI Taxonomy" id="314040"/>
    <lineage>
        <taxon>Eukaryota</taxon>
        <taxon>Fungi</taxon>
        <taxon>Dikarya</taxon>
        <taxon>Ascomycota</taxon>
        <taxon>Pezizomycotina</taxon>
        <taxon>Sordariomycetes</taxon>
        <taxon>Sordariomycetidae</taxon>
        <taxon>Sordariales</taxon>
        <taxon>Schizotheciaceae</taxon>
        <taxon>Schizothecium</taxon>
    </lineage>
</organism>
<feature type="signal peptide" evidence="2">
    <location>
        <begin position="1"/>
        <end position="29"/>
    </location>
</feature>
<dbReference type="AlphaFoldDB" id="A0AA40F669"/>
<keyword evidence="2" id="KW-0732">Signal</keyword>
<evidence type="ECO:0000313" key="4">
    <source>
        <dbReference type="Proteomes" id="UP001172155"/>
    </source>
</evidence>
<gene>
    <name evidence="3" type="ORF">B0T18DRAFT_387965</name>
</gene>
<keyword evidence="4" id="KW-1185">Reference proteome</keyword>
<evidence type="ECO:0000256" key="2">
    <source>
        <dbReference type="SAM" id="SignalP"/>
    </source>
</evidence>
<evidence type="ECO:0000256" key="1">
    <source>
        <dbReference type="SAM" id="MobiDB-lite"/>
    </source>
</evidence>
<proteinExistence type="predicted"/>
<feature type="compositionally biased region" description="Pro residues" evidence="1">
    <location>
        <begin position="65"/>
        <end position="77"/>
    </location>
</feature>
<evidence type="ECO:0000313" key="3">
    <source>
        <dbReference type="EMBL" id="KAK0751909.1"/>
    </source>
</evidence>
<accession>A0AA40F669</accession>
<dbReference type="EMBL" id="JAUKUD010000002">
    <property type="protein sequence ID" value="KAK0751909.1"/>
    <property type="molecule type" value="Genomic_DNA"/>
</dbReference>
<sequence>MCQPHSYATGHGPIVYSFLMMCTLSTVPGTPSPHDNVALPVPMGLCLNCGTISSFGSLPDDPSTPLNPSPPRSPEPLFPEHFKAPVAPATSSNFVQEHVRMDIDDEVIESLTELLKAVSLDSNSQLQGEMSQGLFGEHFKAPVAPDTNSNVVQEYVRMDIDDEDVESLTELLKAVSLDSNSQLPGEMS</sequence>